<dbReference type="PANTHER" id="PTHR37469:SF2">
    <property type="entry name" value="CELLOBIONIC ACID PHOSPHORYLASE"/>
    <property type="match status" value="1"/>
</dbReference>
<proteinExistence type="predicted"/>
<dbReference type="InterPro" id="IPR052047">
    <property type="entry name" value="GH94_Enzymes"/>
</dbReference>
<evidence type="ECO:0000259" key="5">
    <source>
        <dbReference type="Pfam" id="PF10091"/>
    </source>
</evidence>
<comment type="caution">
    <text evidence="7">The sequence shown here is derived from an EMBL/GenBank/DDBJ whole genome shotgun (WGS) entry which is preliminary data.</text>
</comment>
<feature type="transmembrane region" description="Helical" evidence="3">
    <location>
        <begin position="311"/>
        <end position="335"/>
    </location>
</feature>
<dbReference type="InterPro" id="IPR011013">
    <property type="entry name" value="Gal_mutarotase_sf_dom"/>
</dbReference>
<dbReference type="InterPro" id="IPR033432">
    <property type="entry name" value="GH94_catalytic"/>
</dbReference>
<feature type="transmembrane region" description="Helical" evidence="3">
    <location>
        <begin position="341"/>
        <end position="366"/>
    </location>
</feature>
<dbReference type="Pfam" id="PF06165">
    <property type="entry name" value="GH94_b-supersand"/>
    <property type="match status" value="2"/>
</dbReference>
<dbReference type="SUPFAM" id="SSF48208">
    <property type="entry name" value="Six-hairpin glycosidases"/>
    <property type="match status" value="1"/>
</dbReference>
<sequence>MMDAVSGPENEMGRAAFELAGSQVLLSAVEPQSDIYAKLSELTGWLDRLRTYCLDAPAVHSRAADWLLDNDYQVLRAIRQVQSGLPEHFFGRLDVVQSNSGVIRPRIFDIAHSISAVDGIQISMRNLVQYLNAFQEKDGLSIAELWAFPSALRLASLEMLAVAFFRLDEDLSFPFRVDEPDETTDPADLVARSIINLGAIHSIRWQDFVDQTSLVEAVLTSDPARVYRRMEFSSRDTYRKVIEKTAAHSSLDEVEVARCAVKLSSPFEDDDPRKHVGYWLEGAGLAELETLAASRVPAIERIGRKLQFLKGGLYAASLVTVAVLALCVPVYYLYLVSAPPWAWILATALSFIPASVLSVSLVHWAITQLVRPRQLPAFDFSKGIPDEYATTVIVPVIVTKPDEILAIVSRLETRRLANPDKNLRYVLLSDLCDADHERLDSDDAIEQGLVSAFHDLNRRHGQAGYEPFVLMHRHRVYNTGNGRWMGWERKRGKLEQFNRFVLGDPSTAFSVSVGSLEALRQNRYVITLDADTMLPPGAAAQLVGTLAHPLNRAVVDERSGQVLSGYSILQPRMEMFPSVGSETLFSHLYSGDAAIDIYTRAVSDVYQDMFGSGSFVGKGIYDVKVLQGRLENRIPENAILSHDLFEGLLGRTALVTNIVLYESFPSTYAEYVLRLHRWVRGDWQLLPWLRRRVPMADGTRANNPFSLLDRWKIIDNLRRSLVPPALLLFFIGGWMVLPGSAVLWTLLAVAAPGTYLLGELFSGLSRALKRGFAGELLHRLRENSGRWFLAITFLVSDTLISIDAIVRTVWRVGISQQNLLEWRSAAHTAEWVSSHSPRSAIWKLMWPSSALSVVLFAVLILFHHHALSAATPLLVLWLLAPEIAIWTSKTRRIRREALDQRQSGFLLRIARRTWHFFEMFAGPEDNWLPPDNYQDAPRSATAHRTSPTNIGLYMVSALSARDFGFITTDDFASRCRNVHSTLDRMQTYRGHLLNWYDTRSLEPLEPRYVSTVDSGNLAISLLAVKNGCRQIIDSPVMDGSLWRGLDCVLDLLEEAAGRLSAWESGNCERSLSAVRSQIALATGSMDEWLPALERLDGFWPELENAIGGAIEASTSTTASDLEEIRVWVERFEHHLRALRRAMGIYLPWLGKLETAPEQYSALARQIRGCLDPSSAIGEARSKSIQCLELIDGLSDEDQADEWLRGLRLAIEHGLQRQELLQFSLEDICDLCDEKSYGMNFAFLYDPEVRLFRIGYNLSSGQMDTSHYDLLATEARLASFFAIAKHDAPIEHWFYLGRPITRLRGKPSILSWNGSMFEYLMPPLFLPGKRDTLLGESEATAIEYQRHYAKRRGVPWGISESAFAVTDADGNYQYRAFGAPGLGIRRGLTSDLVIAPYASALALCIWPNAAVKNLRLFEQLGVLGIHGFVEALDYTPDRADAHGGYVPVNTYMAHHQGMILAAIANVLGKDILVRHVLSERRLQAVEYLLQEKVPWTVSTEPGRADEIWSQPEEPKSLPGPASWIPTRTGTVPQFHHIGNGHMSMRISDAGGGGLSLNGTSLTRWQPDPTRDHYGYWIYVQDEESGSIWSVGRRPAGRDADEERVVFHQHMVEMMRRADRLTVRMEATVAPSDNVEIRQVTVTNEDEVDRSILLTSYAEVVLSPPRDDERHPAFSKLFVHSSYNARKRCLLFERRPRRPTDSPPVLLHTIAGDEADFDIVSYETDRRSFLGRCPDGDRPEALRSGCSRSTGWTLDPVMSMQVRLRLKPMQTRSFSFVTVSAKSARAAMDIADKYRTRDFGWVFRDASRTYSREYRRLEIDSQKAPQLQALSSLLAQNCPALRRAPGSITSNRFGQPDLWQFGISGDLPILLIKIEDEEGFDLVDLLVRAQQLWRRGGLEADIAILRIGSSGYEEPVRERILSVLRDAHAYGFLGRNGGVHLISASHIDPKRRFALEASASVVLEPEKLSLEEALDAVLESRAPPPRFEPAVPIRFITPRQLQRPGGLEFDNGFGGFDKDNGEYVVFLEPGERTPAPWCNVLANDTFGTIVSESGLGFSWAENSGENRLTSWSNDPVCDTPGEFLYLRDEASAEFWTVTAAPLGDKSACETRHGAGFTSYRQNNHALEQEMLVFVPKSDPVKIVRLRLNNLASETRRITATYFADLLLGAVGSSAKPHIACQYSPGCKAILANNAWNPEFASRVAFLTASLPPHSMSGDRYDFLGHEGDHANPAALRHMDLGGRFTAGGDVCAAYQVHLDIAPGETAEVCFVLGQGEDGTAAEALAGKWTSPAVVNGALEEIDDLWAKRFAVAFVETPDRAFDLMMNRWLPYQNMSSRYLARAGFYQAGGAFGYRDQLQDTLALLHSDPDLVRSHLLRAASHQFEEGDALHWWHPPSGRGVRTHCSDDYLWLPFVTARYVEATGDRSVLDEPVPFLTGPELRADQHDHYALFDVGDSASLYEHCKRALERMMPTGRHGLPLIGTGDWNDGMDRVGWKKKGESVWLAWFQIAIISHFVPIMRRRGDAAAATRLRDHAKKLKEAIGSSAWDGKWFLRAFDDDGEVWGSSSIDECRIDSIAQSWSVLSGGPISKKKVEAIGSAKKLLIDPQNRLVKLLDPPFENTTRDPGYIKAYPPGVRENGGQYTHAAAWLGLACAKLGDGDAAWQVFDIINPIRRADKREAADLYRREPYVLPGDVSALASREGQGGWSWYTGAAGWTWQLGMEGILGVRIESKAFTIDPSLPRQWRKARVVLNRPDGTVIVTIDDPQGVGHGVKWIKAGGRTVKGNKIGFPGPGRTLKVTVRLG</sequence>
<evidence type="ECO:0000313" key="8">
    <source>
        <dbReference type="Proteomes" id="UP001151234"/>
    </source>
</evidence>
<keyword evidence="3" id="KW-1133">Transmembrane helix</keyword>
<evidence type="ECO:0000313" key="7">
    <source>
        <dbReference type="EMBL" id="MDA5397468.1"/>
    </source>
</evidence>
<dbReference type="CDD" id="cd11753">
    <property type="entry name" value="GH94N_ChvB_NdvB_2_like"/>
    <property type="match status" value="1"/>
</dbReference>
<evidence type="ECO:0000256" key="1">
    <source>
        <dbReference type="ARBA" id="ARBA00022676"/>
    </source>
</evidence>
<keyword evidence="8" id="KW-1185">Reference proteome</keyword>
<dbReference type="GO" id="GO:0030246">
    <property type="term" value="F:carbohydrate binding"/>
    <property type="evidence" value="ECO:0007669"/>
    <property type="project" value="InterPro"/>
</dbReference>
<gene>
    <name evidence="7" type="ORF">OQ273_02680</name>
</gene>
<dbReference type="GO" id="GO:0005975">
    <property type="term" value="P:carbohydrate metabolic process"/>
    <property type="evidence" value="ECO:0007669"/>
    <property type="project" value="InterPro"/>
</dbReference>
<dbReference type="Gene3D" id="1.50.10.10">
    <property type="match status" value="1"/>
</dbReference>
<feature type="transmembrane region" description="Helical" evidence="3">
    <location>
        <begin position="844"/>
        <end position="862"/>
    </location>
</feature>
<dbReference type="RefSeq" id="WP_267988929.1">
    <property type="nucleotide sequence ID" value="NZ_JAPJZI010000001.1"/>
</dbReference>
<dbReference type="CDD" id="cd11756">
    <property type="entry name" value="GH94N_ChvB_NdvB_1_like"/>
    <property type="match status" value="1"/>
</dbReference>
<dbReference type="SMART" id="SM01068">
    <property type="entry name" value="CBM_X"/>
    <property type="match status" value="2"/>
</dbReference>
<name>A0A9X3UDZ4_9HYPH</name>
<dbReference type="Pfam" id="PF10091">
    <property type="entry name" value="Glycoamylase"/>
    <property type="match status" value="1"/>
</dbReference>
<dbReference type="Gene3D" id="2.70.98.40">
    <property type="entry name" value="Glycoside hydrolase, family 65, N-terminal domain"/>
    <property type="match status" value="2"/>
</dbReference>
<organism evidence="7 8">
    <name type="scientific">Hoeflea prorocentri</name>
    <dbReference type="NCBI Taxonomy" id="1922333"/>
    <lineage>
        <taxon>Bacteria</taxon>
        <taxon>Pseudomonadati</taxon>
        <taxon>Pseudomonadota</taxon>
        <taxon>Alphaproteobacteria</taxon>
        <taxon>Hyphomicrobiales</taxon>
        <taxon>Rhizobiaceae</taxon>
        <taxon>Hoeflea</taxon>
    </lineage>
</organism>
<keyword evidence="1" id="KW-0328">Glycosyltransferase</keyword>
<evidence type="ECO:0000256" key="2">
    <source>
        <dbReference type="ARBA" id="ARBA00022679"/>
    </source>
</evidence>
<feature type="domain" description="Glycosyl hydrolase 94 supersandwich" evidence="4">
    <location>
        <begin position="1525"/>
        <end position="1794"/>
    </location>
</feature>
<evidence type="ECO:0000259" key="6">
    <source>
        <dbReference type="Pfam" id="PF17167"/>
    </source>
</evidence>
<keyword evidence="3" id="KW-0812">Transmembrane</keyword>
<dbReference type="InterPro" id="IPR037018">
    <property type="entry name" value="GH65_N"/>
</dbReference>
<dbReference type="PANTHER" id="PTHR37469">
    <property type="entry name" value="CELLOBIONIC ACID PHOSPHORYLASE-RELATED"/>
    <property type="match status" value="1"/>
</dbReference>
<dbReference type="InterPro" id="IPR008928">
    <property type="entry name" value="6-hairpin_glycosidase_sf"/>
</dbReference>
<protein>
    <submittedName>
        <fullName evidence="7">Cellobiose phosphorylase</fullName>
    </submittedName>
</protein>
<dbReference type="InterPro" id="IPR019282">
    <property type="entry name" value="Glycoamylase-like_cons_dom"/>
</dbReference>
<dbReference type="Gene3D" id="2.60.420.10">
    <property type="entry name" value="Maltose phosphorylase, domain 3"/>
    <property type="match status" value="1"/>
</dbReference>
<accession>A0A9X3UDZ4</accession>
<feature type="transmembrane region" description="Helical" evidence="3">
    <location>
        <begin position="743"/>
        <end position="764"/>
    </location>
</feature>
<dbReference type="InterPro" id="IPR010383">
    <property type="entry name" value="Glyco_hydrolase_94_b-supersand"/>
</dbReference>
<feature type="domain" description="Glycoamylase-like" evidence="5">
    <location>
        <begin position="1266"/>
        <end position="1468"/>
    </location>
</feature>
<dbReference type="EMBL" id="JAPJZI010000001">
    <property type="protein sequence ID" value="MDA5397468.1"/>
    <property type="molecule type" value="Genomic_DNA"/>
</dbReference>
<evidence type="ECO:0000256" key="3">
    <source>
        <dbReference type="SAM" id="Phobius"/>
    </source>
</evidence>
<dbReference type="GO" id="GO:0016757">
    <property type="term" value="F:glycosyltransferase activity"/>
    <property type="evidence" value="ECO:0007669"/>
    <property type="project" value="UniProtKB-KW"/>
</dbReference>
<dbReference type="SUPFAM" id="SSF74650">
    <property type="entry name" value="Galactose mutarotase-like"/>
    <property type="match status" value="2"/>
</dbReference>
<feature type="transmembrane region" description="Helical" evidence="3">
    <location>
        <begin position="785"/>
        <end position="810"/>
    </location>
</feature>
<dbReference type="Gene3D" id="1.50.10.140">
    <property type="match status" value="2"/>
</dbReference>
<feature type="transmembrane region" description="Helical" evidence="3">
    <location>
        <begin position="869"/>
        <end position="887"/>
    </location>
</feature>
<dbReference type="Proteomes" id="UP001151234">
    <property type="component" value="Unassembled WGS sequence"/>
</dbReference>
<feature type="domain" description="Glycosyl hydrolase 94 catalytic" evidence="6">
    <location>
        <begin position="2303"/>
        <end position="2725"/>
    </location>
</feature>
<dbReference type="InterPro" id="IPR037820">
    <property type="entry name" value="GH94N_NdvB"/>
</dbReference>
<reference evidence="7" key="1">
    <citation type="submission" date="2022-11" db="EMBL/GenBank/DDBJ databases">
        <title>Draft genome sequence of Hoeflea poritis E7-10 and Hoeflea prorocentri PM5-8, separated from scleractinian coral Porites lutea and marine dinoflagellate.</title>
        <authorList>
            <person name="Zhang G."/>
            <person name="Wei Q."/>
            <person name="Cai L."/>
        </authorList>
    </citation>
    <scope>NUCLEOTIDE SEQUENCE</scope>
    <source>
        <strain evidence="7">PM5-8</strain>
    </source>
</reference>
<keyword evidence="2" id="KW-0808">Transferase</keyword>
<feature type="domain" description="Glycosyl hydrolase 94 supersandwich" evidence="4">
    <location>
        <begin position="2020"/>
        <end position="2288"/>
    </location>
</feature>
<keyword evidence="3" id="KW-0472">Membrane</keyword>
<dbReference type="InterPro" id="IPR037824">
    <property type="entry name" value="GH94N_2_NdvB"/>
</dbReference>
<evidence type="ECO:0000259" key="4">
    <source>
        <dbReference type="Pfam" id="PF06165"/>
    </source>
</evidence>
<feature type="transmembrane region" description="Helical" evidence="3">
    <location>
        <begin position="720"/>
        <end position="737"/>
    </location>
</feature>
<dbReference type="Pfam" id="PF17167">
    <property type="entry name" value="Glyco_hydro_94"/>
    <property type="match status" value="1"/>
</dbReference>
<dbReference type="InterPro" id="IPR012341">
    <property type="entry name" value="6hp_glycosidase-like_sf"/>
</dbReference>